<dbReference type="EMBL" id="JH992987">
    <property type="protein sequence ID" value="EKX48153.1"/>
    <property type="molecule type" value="Genomic_DNA"/>
</dbReference>
<keyword evidence="3" id="KW-1185">Reference proteome</keyword>
<evidence type="ECO:0000313" key="3">
    <source>
        <dbReference type="Proteomes" id="UP000011087"/>
    </source>
</evidence>
<dbReference type="AlphaFoldDB" id="L1JHZ8"/>
<dbReference type="EnsemblProtists" id="EKX48153">
    <property type="protein sequence ID" value="EKX48153"/>
    <property type="gene ID" value="GUITHDRAFT_106229"/>
</dbReference>
<evidence type="ECO:0000313" key="1">
    <source>
        <dbReference type="EMBL" id="EKX48153.1"/>
    </source>
</evidence>
<organism evidence="1">
    <name type="scientific">Guillardia theta (strain CCMP2712)</name>
    <name type="common">Cryptophyte</name>
    <dbReference type="NCBI Taxonomy" id="905079"/>
    <lineage>
        <taxon>Eukaryota</taxon>
        <taxon>Cryptophyceae</taxon>
        <taxon>Pyrenomonadales</taxon>
        <taxon>Geminigeraceae</taxon>
        <taxon>Guillardia</taxon>
    </lineage>
</organism>
<dbReference type="PaxDb" id="55529-EKX48153"/>
<dbReference type="KEGG" id="gtt:GUITHDRAFT_106229"/>
<dbReference type="GeneID" id="17304711"/>
<sequence>MIFQILERPRPDLFSNAIIDKCFADYGAEDEVKACIEKLHGDKQSMDPASGGPKVLNNTYSMWHQPAQEWTVVGS</sequence>
<gene>
    <name evidence="1" type="ORF">GUITHDRAFT_106229</name>
</gene>
<reference evidence="2" key="3">
    <citation type="submission" date="2016-03" db="UniProtKB">
        <authorList>
            <consortium name="EnsemblProtists"/>
        </authorList>
    </citation>
    <scope>IDENTIFICATION</scope>
</reference>
<dbReference type="RefSeq" id="XP_005835133.1">
    <property type="nucleotide sequence ID" value="XM_005835076.1"/>
</dbReference>
<proteinExistence type="predicted"/>
<dbReference type="HOGENOM" id="CLU_2676305_0_0_1"/>
<protein>
    <submittedName>
        <fullName evidence="1 2">Uncharacterized protein</fullName>
    </submittedName>
</protein>
<accession>L1JHZ8</accession>
<evidence type="ECO:0000313" key="2">
    <source>
        <dbReference type="EnsemblProtists" id="EKX48153"/>
    </source>
</evidence>
<dbReference type="Proteomes" id="UP000011087">
    <property type="component" value="Unassembled WGS sequence"/>
</dbReference>
<name>L1JHZ8_GUITC</name>
<reference evidence="3" key="2">
    <citation type="submission" date="2012-11" db="EMBL/GenBank/DDBJ databases">
        <authorList>
            <person name="Kuo A."/>
            <person name="Curtis B.A."/>
            <person name="Tanifuji G."/>
            <person name="Burki F."/>
            <person name="Gruber A."/>
            <person name="Irimia M."/>
            <person name="Maruyama S."/>
            <person name="Arias M.C."/>
            <person name="Ball S.G."/>
            <person name="Gile G.H."/>
            <person name="Hirakawa Y."/>
            <person name="Hopkins J.F."/>
            <person name="Rensing S.A."/>
            <person name="Schmutz J."/>
            <person name="Symeonidi A."/>
            <person name="Elias M."/>
            <person name="Eveleigh R.J."/>
            <person name="Herman E.K."/>
            <person name="Klute M.J."/>
            <person name="Nakayama T."/>
            <person name="Obornik M."/>
            <person name="Reyes-Prieto A."/>
            <person name="Armbrust E.V."/>
            <person name="Aves S.J."/>
            <person name="Beiko R.G."/>
            <person name="Coutinho P."/>
            <person name="Dacks J.B."/>
            <person name="Durnford D.G."/>
            <person name="Fast N.M."/>
            <person name="Green B.R."/>
            <person name="Grisdale C."/>
            <person name="Hempe F."/>
            <person name="Henrissat B."/>
            <person name="Hoppner M.P."/>
            <person name="Ishida K.-I."/>
            <person name="Kim E."/>
            <person name="Koreny L."/>
            <person name="Kroth P.G."/>
            <person name="Liu Y."/>
            <person name="Malik S.-B."/>
            <person name="Maier U.G."/>
            <person name="McRose D."/>
            <person name="Mock T."/>
            <person name="Neilson J.A."/>
            <person name="Onodera N.T."/>
            <person name="Poole A.M."/>
            <person name="Pritham E.J."/>
            <person name="Richards T.A."/>
            <person name="Rocap G."/>
            <person name="Roy S.W."/>
            <person name="Sarai C."/>
            <person name="Schaack S."/>
            <person name="Shirato S."/>
            <person name="Slamovits C.H."/>
            <person name="Spencer D.F."/>
            <person name="Suzuki S."/>
            <person name="Worden A.Z."/>
            <person name="Zauner S."/>
            <person name="Barry K."/>
            <person name="Bell C."/>
            <person name="Bharti A.K."/>
            <person name="Crow J.A."/>
            <person name="Grimwood J."/>
            <person name="Kramer R."/>
            <person name="Lindquist E."/>
            <person name="Lucas S."/>
            <person name="Salamov A."/>
            <person name="McFadden G.I."/>
            <person name="Lane C.E."/>
            <person name="Keeling P.J."/>
            <person name="Gray M.W."/>
            <person name="Grigoriev I.V."/>
            <person name="Archibald J.M."/>
        </authorList>
    </citation>
    <scope>NUCLEOTIDE SEQUENCE</scope>
    <source>
        <strain evidence="3">CCMP2712</strain>
    </source>
</reference>
<reference evidence="1 3" key="1">
    <citation type="journal article" date="2012" name="Nature">
        <title>Algal genomes reveal evolutionary mosaicism and the fate of nucleomorphs.</title>
        <authorList>
            <consortium name="DOE Joint Genome Institute"/>
            <person name="Curtis B.A."/>
            <person name="Tanifuji G."/>
            <person name="Burki F."/>
            <person name="Gruber A."/>
            <person name="Irimia M."/>
            <person name="Maruyama S."/>
            <person name="Arias M.C."/>
            <person name="Ball S.G."/>
            <person name="Gile G.H."/>
            <person name="Hirakawa Y."/>
            <person name="Hopkins J.F."/>
            <person name="Kuo A."/>
            <person name="Rensing S.A."/>
            <person name="Schmutz J."/>
            <person name="Symeonidi A."/>
            <person name="Elias M."/>
            <person name="Eveleigh R.J."/>
            <person name="Herman E.K."/>
            <person name="Klute M.J."/>
            <person name="Nakayama T."/>
            <person name="Obornik M."/>
            <person name="Reyes-Prieto A."/>
            <person name="Armbrust E.V."/>
            <person name="Aves S.J."/>
            <person name="Beiko R.G."/>
            <person name="Coutinho P."/>
            <person name="Dacks J.B."/>
            <person name="Durnford D.G."/>
            <person name="Fast N.M."/>
            <person name="Green B.R."/>
            <person name="Grisdale C.J."/>
            <person name="Hempel F."/>
            <person name="Henrissat B."/>
            <person name="Hoppner M.P."/>
            <person name="Ishida K."/>
            <person name="Kim E."/>
            <person name="Koreny L."/>
            <person name="Kroth P.G."/>
            <person name="Liu Y."/>
            <person name="Malik S.B."/>
            <person name="Maier U.G."/>
            <person name="McRose D."/>
            <person name="Mock T."/>
            <person name="Neilson J.A."/>
            <person name="Onodera N.T."/>
            <person name="Poole A.M."/>
            <person name="Pritham E.J."/>
            <person name="Richards T.A."/>
            <person name="Rocap G."/>
            <person name="Roy S.W."/>
            <person name="Sarai C."/>
            <person name="Schaack S."/>
            <person name="Shirato S."/>
            <person name="Slamovits C.H."/>
            <person name="Spencer D.F."/>
            <person name="Suzuki S."/>
            <person name="Worden A.Z."/>
            <person name="Zauner S."/>
            <person name="Barry K."/>
            <person name="Bell C."/>
            <person name="Bharti A.K."/>
            <person name="Crow J.A."/>
            <person name="Grimwood J."/>
            <person name="Kramer R."/>
            <person name="Lindquist E."/>
            <person name="Lucas S."/>
            <person name="Salamov A."/>
            <person name="McFadden G.I."/>
            <person name="Lane C.E."/>
            <person name="Keeling P.J."/>
            <person name="Gray M.W."/>
            <person name="Grigoriev I.V."/>
            <person name="Archibald J.M."/>
        </authorList>
    </citation>
    <scope>NUCLEOTIDE SEQUENCE</scope>
    <source>
        <strain evidence="1 3">CCMP2712</strain>
    </source>
</reference>